<reference evidence="1" key="1">
    <citation type="submission" date="2021-02" db="EMBL/GenBank/DDBJ databases">
        <authorList>
            <person name="Nowell W R."/>
        </authorList>
    </citation>
    <scope>NUCLEOTIDE SEQUENCE</scope>
</reference>
<gene>
    <name evidence="1" type="ORF">OKA104_LOCUS54285</name>
</gene>
<feature type="non-terminal residue" evidence="1">
    <location>
        <position position="1"/>
    </location>
</feature>
<protein>
    <submittedName>
        <fullName evidence="1">Uncharacterized protein</fullName>
    </submittedName>
</protein>
<organism evidence="1 2">
    <name type="scientific">Adineta steineri</name>
    <dbReference type="NCBI Taxonomy" id="433720"/>
    <lineage>
        <taxon>Eukaryota</taxon>
        <taxon>Metazoa</taxon>
        <taxon>Spiralia</taxon>
        <taxon>Gnathifera</taxon>
        <taxon>Rotifera</taxon>
        <taxon>Eurotatoria</taxon>
        <taxon>Bdelloidea</taxon>
        <taxon>Adinetida</taxon>
        <taxon>Adinetidae</taxon>
        <taxon>Adineta</taxon>
    </lineage>
</organism>
<evidence type="ECO:0000313" key="1">
    <source>
        <dbReference type="EMBL" id="CAF4453365.1"/>
    </source>
</evidence>
<name>A0A820SM94_9BILA</name>
<dbReference type="EMBL" id="CAJOAY010035783">
    <property type="protein sequence ID" value="CAF4453365.1"/>
    <property type="molecule type" value="Genomic_DNA"/>
</dbReference>
<feature type="non-terminal residue" evidence="1">
    <location>
        <position position="147"/>
    </location>
</feature>
<proteinExistence type="predicted"/>
<evidence type="ECO:0000313" key="2">
    <source>
        <dbReference type="Proteomes" id="UP000663881"/>
    </source>
</evidence>
<dbReference type="Proteomes" id="UP000663881">
    <property type="component" value="Unassembled WGS sequence"/>
</dbReference>
<dbReference type="AlphaFoldDB" id="A0A820SM94"/>
<comment type="caution">
    <text evidence="1">The sequence shown here is derived from an EMBL/GenBank/DDBJ whole genome shotgun (WGS) entry which is preliminary data.</text>
</comment>
<accession>A0A820SM94</accession>
<sequence>EPNQLLNNNQKIVEEFQGPIRILPSTFDNYGVDHGQSTFICLSDSTCPLLVFTHDKCQLNQCIILSPSINQYYLFTIDSISLSTANQTGQIITSIIPDKFSPNKYYIADSNANIYLIEILWIDQVQQGSKQFQSTNILHLIYEANSI</sequence>